<dbReference type="AlphaFoldDB" id="A0A4D6U7U7"/>
<proteinExistence type="predicted"/>
<dbReference type="EMBL" id="MK551188">
    <property type="protein sequence ID" value="QCH03282.1"/>
    <property type="molecule type" value="Genomic_DNA"/>
</dbReference>
<dbReference type="PANTHER" id="PTHR41244:SF1">
    <property type="entry name" value="GLYCOSYLTRANSFERASE"/>
    <property type="match status" value="1"/>
</dbReference>
<name>A0A4D6U7U7_PLESH</name>
<dbReference type="GO" id="GO:0016740">
    <property type="term" value="F:transferase activity"/>
    <property type="evidence" value="ECO:0007669"/>
    <property type="project" value="UniProtKB-KW"/>
</dbReference>
<dbReference type="PANTHER" id="PTHR41244">
    <property type="entry name" value="RHAMNAN SYNTHESIS F"/>
    <property type="match status" value="1"/>
</dbReference>
<organism evidence="1">
    <name type="scientific">Plesiomonas shigelloides</name>
    <name type="common">Aeromonas shigelloides</name>
    <dbReference type="NCBI Taxonomy" id="703"/>
    <lineage>
        <taxon>Bacteria</taxon>
        <taxon>Pseudomonadati</taxon>
        <taxon>Pseudomonadota</taxon>
        <taxon>Gammaproteobacteria</taxon>
        <taxon>Enterobacterales</taxon>
        <taxon>Enterobacteriaceae</taxon>
        <taxon>Plesiomonas</taxon>
    </lineage>
</organism>
<dbReference type="CDD" id="cd11579">
    <property type="entry name" value="Glyco_tran_WbsX"/>
    <property type="match status" value="1"/>
</dbReference>
<sequence length="441" mass="51727">MKRKLYNVVKEAYWKLPFSDDAKDAVIGKARVLIREGKKTIFNEKRKVINGGSDAYIKQVLSIPKGSLNDYVPESSEGYVRKDGDPKIIAYYLAQFHPTEENDKWWGKGVTEWNNVCRAVPQYVGHYQPRIPGELGYYDLRIKDNLVRQTELARKYGVYGFSFYFYWFDGKRLLDKPLDMFVDSKDIDFPFTICWANESWTRRFDGTCGEILMEQSSTEESYMAFIDSAIPYMKDSRYIKVNGKPMLTIYRPSFIPSCKEVLYHWRKRCREEGLGDIHIIGVKEHSWDADLISLGFDAQSEFHPGTVFKKCKNLTDNIDFVQPEFGGVVMDYKDIVVNKRYFEYDYDKLYRAAMPMWDNTARRDNKGMIFEGASPELYSQWLKDIIMDGQKRKDIEENVIFINAWNEWGEGAYLEPDRKYGYAFLNATKNAIEDSRLDWLK</sequence>
<dbReference type="InterPro" id="IPR032719">
    <property type="entry name" value="WbsX"/>
</dbReference>
<evidence type="ECO:0000313" key="1">
    <source>
        <dbReference type="EMBL" id="QCH03282.1"/>
    </source>
</evidence>
<dbReference type="RefSeq" id="WP_152109805.1">
    <property type="nucleotide sequence ID" value="NZ_WEKF01000113.1"/>
</dbReference>
<reference evidence="1" key="1">
    <citation type="journal article" date="2019" name="Front. Microbiol.">
        <title>O-Antigen Gene Clusters of Plesiomonas shigelloides Serogroups and Its Application in Development of a Molecular Serotyping Scheme.</title>
        <authorList>
            <person name="Xi D."/>
            <person name="Wang X."/>
            <person name="Ning K."/>
            <person name="Liu Q."/>
            <person name="Jing F."/>
            <person name="Guo X."/>
            <person name="Cao B."/>
        </authorList>
    </citation>
    <scope>NUCLEOTIDE SEQUENCE</scope>
    <source>
        <strain evidence="1">O66H3</strain>
    </source>
</reference>
<dbReference type="Gene3D" id="3.20.20.80">
    <property type="entry name" value="Glycosidases"/>
    <property type="match status" value="1"/>
</dbReference>
<accession>A0A4D6U7U7</accession>
<dbReference type="Pfam" id="PF14307">
    <property type="entry name" value="Glyco_tran_WbsX"/>
    <property type="match status" value="1"/>
</dbReference>
<gene>
    <name evidence="1" type="primary">wbsX</name>
</gene>
<protein>
    <submittedName>
        <fullName evidence="1">Glycosyltransferase WbsX</fullName>
    </submittedName>
</protein>
<keyword evidence="1" id="KW-0808">Transferase</keyword>